<dbReference type="Proteomes" id="UP000009168">
    <property type="component" value="Unassembled WGS sequence"/>
</dbReference>
<dbReference type="OMA" id="HYKVEDI"/>
<dbReference type="PANTHER" id="PTHR21580">
    <property type="entry name" value="SHIPPO-1-RELATED"/>
    <property type="match status" value="1"/>
</dbReference>
<dbReference type="Pfam" id="PF07004">
    <property type="entry name" value="SHIPPO-rpt"/>
    <property type="match status" value="3"/>
</dbReference>
<accession>Q23DW3</accession>
<dbReference type="HOGENOM" id="CLU_699253_0_0_1"/>
<dbReference type="PANTHER" id="PTHR21580:SF28">
    <property type="entry name" value="BOREALIN N-TERMINAL DOMAIN-CONTAINING PROTEIN-RELATED"/>
    <property type="match status" value="1"/>
</dbReference>
<dbReference type="KEGG" id="tet:TTHERM_00043800"/>
<keyword evidence="3" id="KW-1185">Reference proteome</keyword>
<dbReference type="RefSeq" id="XP_001014573.1">
    <property type="nucleotide sequence ID" value="XM_001014573.3"/>
</dbReference>
<dbReference type="InterPro" id="IPR051291">
    <property type="entry name" value="CIMAP"/>
</dbReference>
<dbReference type="GeneID" id="7841270"/>
<protein>
    <submittedName>
        <fullName evidence="2">Sperm-tail PG-rich repeat protein</fullName>
    </submittedName>
</protein>
<proteinExistence type="predicted"/>
<dbReference type="EMBL" id="GG662712">
    <property type="protein sequence ID" value="EAR94531.1"/>
    <property type="molecule type" value="Genomic_DNA"/>
</dbReference>
<sequence length="395" mass="44547">MQPSIHSISTSSLDKINYRQKGKNSDGRLIKGFIRDASSKISVGSIPSKFETIVYNNNNNKAFGSSQLRFSQQDSDLPGPGYYEAPTNTTILFGEKESISKKGYGNGFVSTAERNTFQTRYLNSGPGPGTYSTDVSLMSKASQSTTSLKGQSMFLSKQRNTKTMENINKVIVETPGPGEYNPELQKRENTYKSSFISRSNREKYLNSNQNPAPGEYNIKRQIVQKKPYPHKGYLSSFCNPVEKHQKADYMKELIHFLENGKKKLLVGTSQPIPEIETQLPAPTTYDPKIPSFKPEYPFQQATSNFKEGVKDRFGDLKDRSKEKKPFPGPQEYRVEDYGFTKVGQEEALVSGSAFMSESARKPYGDYDRKMGPSRSVPYILPKKKSFHLNLGRKFI</sequence>
<dbReference type="InterPro" id="IPR010736">
    <property type="entry name" value="SHIPPO-rpt"/>
</dbReference>
<name>Q23DW3_TETTS</name>
<evidence type="ECO:0000313" key="3">
    <source>
        <dbReference type="Proteomes" id="UP000009168"/>
    </source>
</evidence>
<evidence type="ECO:0000256" key="1">
    <source>
        <dbReference type="SAM" id="MobiDB-lite"/>
    </source>
</evidence>
<dbReference type="InParanoid" id="Q23DW3"/>
<gene>
    <name evidence="2" type="ORF">TTHERM_00043800</name>
</gene>
<dbReference type="OrthoDB" id="284284at2759"/>
<organism evidence="2 3">
    <name type="scientific">Tetrahymena thermophila (strain SB210)</name>
    <dbReference type="NCBI Taxonomy" id="312017"/>
    <lineage>
        <taxon>Eukaryota</taxon>
        <taxon>Sar</taxon>
        <taxon>Alveolata</taxon>
        <taxon>Ciliophora</taxon>
        <taxon>Intramacronucleata</taxon>
        <taxon>Oligohymenophorea</taxon>
        <taxon>Hymenostomatida</taxon>
        <taxon>Tetrahymenina</taxon>
        <taxon>Tetrahymenidae</taxon>
        <taxon>Tetrahymena</taxon>
    </lineage>
</organism>
<reference evidence="3" key="1">
    <citation type="journal article" date="2006" name="PLoS Biol.">
        <title>Macronuclear genome sequence of the ciliate Tetrahymena thermophila, a model eukaryote.</title>
        <authorList>
            <person name="Eisen J.A."/>
            <person name="Coyne R.S."/>
            <person name="Wu M."/>
            <person name="Wu D."/>
            <person name="Thiagarajan M."/>
            <person name="Wortman J.R."/>
            <person name="Badger J.H."/>
            <person name="Ren Q."/>
            <person name="Amedeo P."/>
            <person name="Jones K.M."/>
            <person name="Tallon L.J."/>
            <person name="Delcher A.L."/>
            <person name="Salzberg S.L."/>
            <person name="Silva J.C."/>
            <person name="Haas B.J."/>
            <person name="Majoros W.H."/>
            <person name="Farzad M."/>
            <person name="Carlton J.M."/>
            <person name="Smith R.K. Jr."/>
            <person name="Garg J."/>
            <person name="Pearlman R.E."/>
            <person name="Karrer K.M."/>
            <person name="Sun L."/>
            <person name="Manning G."/>
            <person name="Elde N.C."/>
            <person name="Turkewitz A.P."/>
            <person name="Asai D.J."/>
            <person name="Wilkes D.E."/>
            <person name="Wang Y."/>
            <person name="Cai H."/>
            <person name="Collins K."/>
            <person name="Stewart B.A."/>
            <person name="Lee S.R."/>
            <person name="Wilamowska K."/>
            <person name="Weinberg Z."/>
            <person name="Ruzzo W.L."/>
            <person name="Wloga D."/>
            <person name="Gaertig J."/>
            <person name="Frankel J."/>
            <person name="Tsao C.-C."/>
            <person name="Gorovsky M.A."/>
            <person name="Keeling P.J."/>
            <person name="Waller R.F."/>
            <person name="Patron N.J."/>
            <person name="Cherry J.M."/>
            <person name="Stover N.A."/>
            <person name="Krieger C.J."/>
            <person name="del Toro C."/>
            <person name="Ryder H.F."/>
            <person name="Williamson S.C."/>
            <person name="Barbeau R.A."/>
            <person name="Hamilton E.P."/>
            <person name="Orias E."/>
        </authorList>
    </citation>
    <scope>NUCLEOTIDE SEQUENCE [LARGE SCALE GENOMIC DNA]</scope>
    <source>
        <strain evidence="3">SB210</strain>
    </source>
</reference>
<dbReference type="eggNOG" id="ENOG502QVU3">
    <property type="taxonomic scope" value="Eukaryota"/>
</dbReference>
<dbReference type="AlphaFoldDB" id="Q23DW3"/>
<feature type="region of interest" description="Disordered" evidence="1">
    <location>
        <begin position="196"/>
        <end position="217"/>
    </location>
</feature>
<evidence type="ECO:0000313" key="2">
    <source>
        <dbReference type="EMBL" id="EAR94531.1"/>
    </source>
</evidence>